<sequence>MADAQALERQERSLEGEFGGTADGSLAGTHTWQKPQGDKQHENFRYNNVRFLQEQNKDATKALDRVEEERDEAFAAIAQWEEKRLQIQSDFGKLQQELAETEEKCNVSAAEIHKRDEQIRVLSEQNRSLLDMLEQEELTVKERQTQIAELSATQAKLQKISDDYNVVKATGNQQLLGAYNEIAKFEEELRNAQSETGQLKEAERNFSAQAKADIEALEVKLKDSKDMNVQYLQQIQHNEVFEHRLAEAINRLRETLDELTVQKKGIKMQLDMDAENRDKWMQSKAEVERRKDGLEKMVDALRQALRGAEEQNTRMQEENKAGSDNFRQLGDKVYALMDQLRQHQTDLKKTEAGGVEKQKKIGSLEKQSQNLQQQLQMEVDAKLSAEAEARNAAQMQALLQKKNKMLEEALQLALKAQEKVEKRLLELKEKTEALQTQNDYLGTRIDGNEEDKGALRYDLRRTEDELRQATAVNGQLLQKRVEVEDRFNEVEAEKVAVKAELDYIKREDMLDETGRTKPILIESESKLIERLQINEFLYSSQQARNPVPMLVEKISHLLEMLHTTQVQSDMYLQDLQRSNSMLQGLREKNKNLYEKVQMCETWKMRALLKIASNEFEMRSSVKGHKSSIKEGNALYLDGLQYSNKEIGELKKLIQNYMKEENVKEIRLQDNNLDKTAVPLICELMDLCPYLTKLDLRRNRLDNDALADLQGFVERIPGVTTLVKDPVSGDLRARSGNQVRLVILLEDQSPPDPEAPPSPTADLTEDQAGLAADGFLSSAAGVTSQGRLQGPDGPSGGTTRTMAVPQKPGGAGKPLGDGTATTLPPIS</sequence>
<dbReference type="EMBL" id="CAMXCT020006528">
    <property type="protein sequence ID" value="CAL1168748.1"/>
    <property type="molecule type" value="Genomic_DNA"/>
</dbReference>
<feature type="coiled-coil region" evidence="1">
    <location>
        <begin position="49"/>
        <end position="325"/>
    </location>
</feature>
<evidence type="ECO:0000313" key="6">
    <source>
        <dbReference type="Proteomes" id="UP001152797"/>
    </source>
</evidence>
<protein>
    <submittedName>
        <fullName evidence="5">C3H1-type domain-containing protein</fullName>
    </submittedName>
</protein>
<feature type="compositionally biased region" description="Basic and acidic residues" evidence="2">
    <location>
        <begin position="1"/>
        <end position="15"/>
    </location>
</feature>
<accession>A0A9P1GJI7</accession>
<evidence type="ECO:0000313" key="5">
    <source>
        <dbReference type="EMBL" id="CAL4802685.1"/>
    </source>
</evidence>
<feature type="region of interest" description="Disordered" evidence="2">
    <location>
        <begin position="746"/>
        <end position="826"/>
    </location>
</feature>
<feature type="coiled-coil region" evidence="1">
    <location>
        <begin position="361"/>
        <end position="500"/>
    </location>
</feature>
<evidence type="ECO:0000313" key="4">
    <source>
        <dbReference type="EMBL" id="CAL1168748.1"/>
    </source>
</evidence>
<dbReference type="OrthoDB" id="120976at2759"/>
<gene>
    <name evidence="3" type="ORF">C1SCF055_LOCUS40207</name>
</gene>
<dbReference type="InterPro" id="IPR032675">
    <property type="entry name" value="LRR_dom_sf"/>
</dbReference>
<dbReference type="Gene3D" id="3.80.10.10">
    <property type="entry name" value="Ribonuclease Inhibitor"/>
    <property type="match status" value="1"/>
</dbReference>
<feature type="region of interest" description="Disordered" evidence="2">
    <location>
        <begin position="1"/>
        <end position="40"/>
    </location>
</feature>
<dbReference type="EMBL" id="CAMXCT010006528">
    <property type="protein sequence ID" value="CAI4015373.1"/>
    <property type="molecule type" value="Genomic_DNA"/>
</dbReference>
<name>A0A9P1GJI7_9DINO</name>
<proteinExistence type="predicted"/>
<dbReference type="EMBL" id="CAMXCT030006528">
    <property type="protein sequence ID" value="CAL4802685.1"/>
    <property type="molecule type" value="Genomic_DNA"/>
</dbReference>
<comment type="caution">
    <text evidence="3">The sequence shown here is derived from an EMBL/GenBank/DDBJ whole genome shotgun (WGS) entry which is preliminary data.</text>
</comment>
<evidence type="ECO:0000313" key="3">
    <source>
        <dbReference type="EMBL" id="CAI4015373.1"/>
    </source>
</evidence>
<reference evidence="3" key="1">
    <citation type="submission" date="2022-10" db="EMBL/GenBank/DDBJ databases">
        <authorList>
            <person name="Chen Y."/>
            <person name="Dougan E. K."/>
            <person name="Chan C."/>
            <person name="Rhodes N."/>
            <person name="Thang M."/>
        </authorList>
    </citation>
    <scope>NUCLEOTIDE SEQUENCE</scope>
</reference>
<keyword evidence="6" id="KW-1185">Reference proteome</keyword>
<keyword evidence="1" id="KW-0175">Coiled coil</keyword>
<organism evidence="3">
    <name type="scientific">Cladocopium goreaui</name>
    <dbReference type="NCBI Taxonomy" id="2562237"/>
    <lineage>
        <taxon>Eukaryota</taxon>
        <taxon>Sar</taxon>
        <taxon>Alveolata</taxon>
        <taxon>Dinophyceae</taxon>
        <taxon>Suessiales</taxon>
        <taxon>Symbiodiniaceae</taxon>
        <taxon>Cladocopium</taxon>
    </lineage>
</organism>
<reference evidence="4" key="2">
    <citation type="submission" date="2024-04" db="EMBL/GenBank/DDBJ databases">
        <authorList>
            <person name="Chen Y."/>
            <person name="Shah S."/>
            <person name="Dougan E. K."/>
            <person name="Thang M."/>
            <person name="Chan C."/>
        </authorList>
    </citation>
    <scope>NUCLEOTIDE SEQUENCE [LARGE SCALE GENOMIC DNA]</scope>
</reference>
<evidence type="ECO:0000256" key="2">
    <source>
        <dbReference type="SAM" id="MobiDB-lite"/>
    </source>
</evidence>
<feature type="compositionally biased region" description="Pro residues" evidence="2">
    <location>
        <begin position="749"/>
        <end position="758"/>
    </location>
</feature>
<dbReference type="AlphaFoldDB" id="A0A9P1GJI7"/>
<evidence type="ECO:0000256" key="1">
    <source>
        <dbReference type="SAM" id="Coils"/>
    </source>
</evidence>
<dbReference type="SUPFAM" id="SSF52047">
    <property type="entry name" value="RNI-like"/>
    <property type="match status" value="1"/>
</dbReference>
<dbReference type="Proteomes" id="UP001152797">
    <property type="component" value="Unassembled WGS sequence"/>
</dbReference>